<feature type="transmembrane region" description="Helical" evidence="1">
    <location>
        <begin position="12"/>
        <end position="31"/>
    </location>
</feature>
<dbReference type="AlphaFoldDB" id="A0A0M1LUG9"/>
<dbReference type="InterPro" id="IPR036457">
    <property type="entry name" value="PPM-type-like_dom_sf"/>
</dbReference>
<keyword evidence="1" id="KW-0812">Transmembrane</keyword>
<evidence type="ECO:0000256" key="1">
    <source>
        <dbReference type="SAM" id="Phobius"/>
    </source>
</evidence>
<feature type="domain" description="PPM-type phosphatase" evidence="2">
    <location>
        <begin position="38"/>
        <end position="279"/>
    </location>
</feature>
<accession>A0A0M1LUG9</accession>
<dbReference type="SMART" id="SM00332">
    <property type="entry name" value="PP2Cc"/>
    <property type="match status" value="1"/>
</dbReference>
<dbReference type="Gene3D" id="3.60.40.10">
    <property type="entry name" value="PPM-type phosphatase domain"/>
    <property type="match status" value="1"/>
</dbReference>
<keyword evidence="1" id="KW-0472">Membrane</keyword>
<keyword evidence="1" id="KW-1133">Transmembrane helix</keyword>
<dbReference type="OrthoDB" id="9801841at2"/>
<evidence type="ECO:0000313" key="3">
    <source>
        <dbReference type="EMBL" id="NFF88825.1"/>
    </source>
</evidence>
<evidence type="ECO:0000313" key="5">
    <source>
        <dbReference type="Proteomes" id="UP000473681"/>
    </source>
</evidence>
<sequence length="279" mass="32485">MLFMSRYDQKEVVFILIMLLLLLCVIKHILFKIMNKENISLVKYSHIGHEEIQEDYFNIKKKDNVVLAVIADGLGKNEAGRISSITAVKTISNMFLKEYSNEKVSYFFKKAINKANHEILKRVEKNKGGTSVLMAIIDEENLYYTSLGNLMLTIFRKGELIKLSEGHCMNEVAKEKYYEGKLEKIEALQVLNNKKVLYYLGQENLNNVEMKIHSIKLEKNDLLLIMSKGIYEEIRWVDFENILNKNKKHIDIALDEIIDEIEHHENTHNGSIIIMKNNM</sequence>
<evidence type="ECO:0000259" key="2">
    <source>
        <dbReference type="PROSITE" id="PS51746"/>
    </source>
</evidence>
<gene>
    <name evidence="3" type="ORF">FC774_13265</name>
    <name evidence="4" type="ORF">FDB51_16195</name>
</gene>
<dbReference type="PROSITE" id="PS51746">
    <property type="entry name" value="PPM_2"/>
    <property type="match status" value="1"/>
</dbReference>
<organism evidence="3 6">
    <name type="scientific">Clostridium botulinum</name>
    <dbReference type="NCBI Taxonomy" id="1491"/>
    <lineage>
        <taxon>Bacteria</taxon>
        <taxon>Bacillati</taxon>
        <taxon>Bacillota</taxon>
        <taxon>Clostridia</taxon>
        <taxon>Eubacteriales</taxon>
        <taxon>Clostridiaceae</taxon>
        <taxon>Clostridium</taxon>
    </lineage>
</organism>
<dbReference type="RefSeq" id="WP_053341607.1">
    <property type="nucleotide sequence ID" value="NZ_LFPA01000073.1"/>
</dbReference>
<evidence type="ECO:0000313" key="4">
    <source>
        <dbReference type="EMBL" id="NFN36615.1"/>
    </source>
</evidence>
<comment type="caution">
    <text evidence="3">The sequence shown here is derived from an EMBL/GenBank/DDBJ whole genome shotgun (WGS) entry which is preliminary data.</text>
</comment>
<proteinExistence type="predicted"/>
<dbReference type="Proteomes" id="UP000473681">
    <property type="component" value="Unassembled WGS sequence"/>
</dbReference>
<reference evidence="5 6" key="1">
    <citation type="submission" date="2019-04" db="EMBL/GenBank/DDBJ databases">
        <title>Genome sequencing of Clostridium botulinum Groups I-IV and Clostridium butyricum.</title>
        <authorList>
            <person name="Brunt J."/>
            <person name="Van Vliet A.H.M."/>
            <person name="Stringer S.C."/>
            <person name="Carter A.T."/>
            <person name="Peck M.W."/>
        </authorList>
    </citation>
    <scope>NUCLEOTIDE SEQUENCE [LARGE SCALE GENOMIC DNA]</scope>
    <source>
        <strain evidence="3 6">1605</strain>
        <strain evidence="4 5">CB-K-33E</strain>
    </source>
</reference>
<dbReference type="Pfam" id="PF13672">
    <property type="entry name" value="PP2C_2"/>
    <property type="match status" value="1"/>
</dbReference>
<dbReference type="EMBL" id="SWOV01000040">
    <property type="protein sequence ID" value="NFF88825.1"/>
    <property type="molecule type" value="Genomic_DNA"/>
</dbReference>
<dbReference type="EMBL" id="SWVK01000027">
    <property type="protein sequence ID" value="NFN36615.1"/>
    <property type="molecule type" value="Genomic_DNA"/>
</dbReference>
<name>A0A0M1LUG9_CLOBO</name>
<dbReference type="SUPFAM" id="SSF81606">
    <property type="entry name" value="PP2C-like"/>
    <property type="match status" value="1"/>
</dbReference>
<protein>
    <submittedName>
        <fullName evidence="3">Protein phosphatase</fullName>
    </submittedName>
</protein>
<dbReference type="SMART" id="SM00331">
    <property type="entry name" value="PP2C_SIG"/>
    <property type="match status" value="1"/>
</dbReference>
<evidence type="ECO:0000313" key="6">
    <source>
        <dbReference type="Proteomes" id="UP000476820"/>
    </source>
</evidence>
<dbReference type="InterPro" id="IPR001932">
    <property type="entry name" value="PPM-type_phosphatase-like_dom"/>
</dbReference>
<dbReference type="Proteomes" id="UP000476820">
    <property type="component" value="Unassembled WGS sequence"/>
</dbReference>